<keyword evidence="4" id="KW-0812">Transmembrane</keyword>
<dbReference type="InterPro" id="IPR004089">
    <property type="entry name" value="MCPsignal_dom"/>
</dbReference>
<name>A0A975BA73_9BACT</name>
<gene>
    <name evidence="6" type="ORF">dnl_38640</name>
</gene>
<comment type="similarity">
    <text evidence="2">Belongs to the methyl-accepting chemotaxis (MCP) protein family.</text>
</comment>
<keyword evidence="4" id="KW-1133">Transmembrane helix</keyword>
<dbReference type="PROSITE" id="PS50111">
    <property type="entry name" value="CHEMOTAXIS_TRANSDUC_2"/>
    <property type="match status" value="1"/>
</dbReference>
<dbReference type="InterPro" id="IPR051310">
    <property type="entry name" value="MCP_chemotaxis"/>
</dbReference>
<dbReference type="GO" id="GO:0006935">
    <property type="term" value="P:chemotaxis"/>
    <property type="evidence" value="ECO:0007669"/>
    <property type="project" value="UniProtKB-KW"/>
</dbReference>
<protein>
    <submittedName>
        <fullName evidence="6">Methyl-accepting chemotaxis receptor protein, HlyB-like</fullName>
    </submittedName>
</protein>
<evidence type="ECO:0000259" key="5">
    <source>
        <dbReference type="PROSITE" id="PS50111"/>
    </source>
</evidence>
<dbReference type="KEGG" id="dli:dnl_38640"/>
<keyword evidence="3" id="KW-0807">Transducer</keyword>
<evidence type="ECO:0000313" key="6">
    <source>
        <dbReference type="EMBL" id="QTA81527.1"/>
    </source>
</evidence>
<proteinExistence type="inferred from homology"/>
<keyword evidence="1" id="KW-0145">Chemotaxis</keyword>
<dbReference type="InterPro" id="IPR024478">
    <property type="entry name" value="HlyB_4HB_MCP"/>
</dbReference>
<dbReference type="SMART" id="SM00283">
    <property type="entry name" value="MA"/>
    <property type="match status" value="1"/>
</dbReference>
<dbReference type="PANTHER" id="PTHR43531">
    <property type="entry name" value="PROTEIN ICFG"/>
    <property type="match status" value="1"/>
</dbReference>
<keyword evidence="4" id="KW-0472">Membrane</keyword>
<dbReference type="GO" id="GO:0016020">
    <property type="term" value="C:membrane"/>
    <property type="evidence" value="ECO:0007669"/>
    <property type="project" value="InterPro"/>
</dbReference>
<keyword evidence="7" id="KW-1185">Reference proteome</keyword>
<dbReference type="Gene3D" id="1.10.287.950">
    <property type="entry name" value="Methyl-accepting chemotaxis protein"/>
    <property type="match status" value="1"/>
</dbReference>
<dbReference type="SUPFAM" id="SSF58104">
    <property type="entry name" value="Methyl-accepting chemotaxis protein (MCP) signaling domain"/>
    <property type="match status" value="1"/>
</dbReference>
<dbReference type="RefSeq" id="WP_207687549.1">
    <property type="nucleotide sequence ID" value="NZ_CP061799.1"/>
</dbReference>
<keyword evidence="6" id="KW-0675">Receptor</keyword>
<feature type="domain" description="Methyl-accepting transducer" evidence="5">
    <location>
        <begin position="351"/>
        <end position="580"/>
    </location>
</feature>
<evidence type="ECO:0000256" key="4">
    <source>
        <dbReference type="SAM" id="Phobius"/>
    </source>
</evidence>
<sequence>MIRNSRLSTKIIGGFLILIVLNIIVSALTIYYLRNVKQNIRILAKADIPEASAVVETERDVWHTHVLSYQFNVKQDEKNQKQWLKQWKKAMESVNNIEVIAEKFNNYKTLESVKVFRHAMDEYRVIGEQYVPLVFENTALREKLTIIAYGIEKQLFDYMNDQKEKIGVSCKKLDYNDIDRRVKKLGNANTAIHYFSEFRKSVMEYLLHNQQDDISLVRDNLKNLITTLEMIIKHSDDPENIERGKKSIESAVKYKNISENWFENKQKQNDLLEKSNESAMKIINLAQETDLRAHNNVYDSAENILKTILNLEIILIFILLITTIVGLGLAFIITWFISRPVNRITIDLGGSAELVASTSSQLASSSQSLSNGASEQAAAIQEIASSLEDIASMTSHNSLSSDKADKLMKDINSSIKTASFLMEKLNQKVTDIAVTSNKTSDIVKAINGIAFQTNLLALNAAVEAARAGESGAGFSVVASEVRSLAARTSDAAEITYSLIEENVRKINQVTEIVSETYGTFSKIHTDSNNMGILVSEISTSSFEQSGGIDQINKGVADIEKIIQLNAANAEESASASEQMSIQSENMLGIVEILQKITNGNTKSNGNGRKPLLYSS</sequence>
<accession>A0A975BA73</accession>
<evidence type="ECO:0000313" key="7">
    <source>
        <dbReference type="Proteomes" id="UP000663720"/>
    </source>
</evidence>
<evidence type="ECO:0000256" key="2">
    <source>
        <dbReference type="ARBA" id="ARBA00029447"/>
    </source>
</evidence>
<dbReference type="PANTHER" id="PTHR43531:SF11">
    <property type="entry name" value="METHYL-ACCEPTING CHEMOTAXIS PROTEIN 3"/>
    <property type="match status" value="1"/>
</dbReference>
<organism evidence="6 7">
    <name type="scientific">Desulfonema limicola</name>
    <dbReference type="NCBI Taxonomy" id="45656"/>
    <lineage>
        <taxon>Bacteria</taxon>
        <taxon>Pseudomonadati</taxon>
        <taxon>Thermodesulfobacteriota</taxon>
        <taxon>Desulfobacteria</taxon>
        <taxon>Desulfobacterales</taxon>
        <taxon>Desulfococcaceae</taxon>
        <taxon>Desulfonema</taxon>
    </lineage>
</organism>
<dbReference type="EMBL" id="CP061799">
    <property type="protein sequence ID" value="QTA81527.1"/>
    <property type="molecule type" value="Genomic_DNA"/>
</dbReference>
<dbReference type="Proteomes" id="UP000663720">
    <property type="component" value="Chromosome"/>
</dbReference>
<dbReference type="GO" id="GO:0007165">
    <property type="term" value="P:signal transduction"/>
    <property type="evidence" value="ECO:0007669"/>
    <property type="project" value="UniProtKB-KW"/>
</dbReference>
<feature type="transmembrane region" description="Helical" evidence="4">
    <location>
        <begin position="12"/>
        <end position="33"/>
    </location>
</feature>
<dbReference type="Pfam" id="PF12729">
    <property type="entry name" value="4HB_MCP_1"/>
    <property type="match status" value="1"/>
</dbReference>
<dbReference type="Pfam" id="PF00015">
    <property type="entry name" value="MCPsignal"/>
    <property type="match status" value="1"/>
</dbReference>
<dbReference type="AlphaFoldDB" id="A0A975BA73"/>
<reference evidence="6" key="1">
    <citation type="journal article" date="2021" name="Microb. Physiol.">
        <title>Proteogenomic Insights into the Physiology of Marine, Sulfate-Reducing, Filamentous Desulfonema limicola and Desulfonema magnum.</title>
        <authorList>
            <person name="Schnaars V."/>
            <person name="Wohlbrand L."/>
            <person name="Scheve S."/>
            <person name="Hinrichs C."/>
            <person name="Reinhardt R."/>
            <person name="Rabus R."/>
        </authorList>
    </citation>
    <scope>NUCLEOTIDE SEQUENCE</scope>
    <source>
        <strain evidence="6">5ac10</strain>
    </source>
</reference>
<evidence type="ECO:0000256" key="1">
    <source>
        <dbReference type="ARBA" id="ARBA00022500"/>
    </source>
</evidence>
<feature type="transmembrane region" description="Helical" evidence="4">
    <location>
        <begin position="313"/>
        <end position="337"/>
    </location>
</feature>
<evidence type="ECO:0000256" key="3">
    <source>
        <dbReference type="PROSITE-ProRule" id="PRU00284"/>
    </source>
</evidence>